<dbReference type="Gene3D" id="2.60.120.260">
    <property type="entry name" value="Galactose-binding domain-like"/>
    <property type="match status" value="1"/>
</dbReference>
<dbReference type="Proteomes" id="UP001589610">
    <property type="component" value="Unassembled WGS sequence"/>
</dbReference>
<proteinExistence type="predicted"/>
<evidence type="ECO:0000313" key="2">
    <source>
        <dbReference type="EMBL" id="MFB9680522.1"/>
    </source>
</evidence>
<evidence type="ECO:0008006" key="4">
    <source>
        <dbReference type="Google" id="ProtNLM"/>
    </source>
</evidence>
<dbReference type="RefSeq" id="WP_344750115.1">
    <property type="nucleotide sequence ID" value="NZ_BAAAWW010000218.1"/>
</dbReference>
<dbReference type="EMBL" id="JBHMBS010000023">
    <property type="protein sequence ID" value="MFB9680522.1"/>
    <property type="molecule type" value="Genomic_DNA"/>
</dbReference>
<evidence type="ECO:0000313" key="3">
    <source>
        <dbReference type="Proteomes" id="UP001589610"/>
    </source>
</evidence>
<reference evidence="2 3" key="1">
    <citation type="submission" date="2024-09" db="EMBL/GenBank/DDBJ databases">
        <authorList>
            <person name="Sun Q."/>
            <person name="Mori K."/>
        </authorList>
    </citation>
    <scope>NUCLEOTIDE SEQUENCE [LARGE SCALE GENOMIC DNA]</scope>
    <source>
        <strain evidence="2 3">JCM 3028</strain>
    </source>
</reference>
<accession>A0ABV5TNC4</accession>
<organism evidence="2 3">
    <name type="scientific">Streptosporangium vulgare</name>
    <dbReference type="NCBI Taxonomy" id="46190"/>
    <lineage>
        <taxon>Bacteria</taxon>
        <taxon>Bacillati</taxon>
        <taxon>Actinomycetota</taxon>
        <taxon>Actinomycetes</taxon>
        <taxon>Streptosporangiales</taxon>
        <taxon>Streptosporangiaceae</taxon>
        <taxon>Streptosporangium</taxon>
    </lineage>
</organism>
<comment type="caution">
    <text evidence="2">The sequence shown here is derived from an EMBL/GenBank/DDBJ whole genome shotgun (WGS) entry which is preliminary data.</text>
</comment>
<keyword evidence="1" id="KW-0732">Signal</keyword>
<dbReference type="InterPro" id="IPR008979">
    <property type="entry name" value="Galactose-bd-like_sf"/>
</dbReference>
<keyword evidence="3" id="KW-1185">Reference proteome</keyword>
<name>A0ABV5TNC4_9ACTN</name>
<gene>
    <name evidence="2" type="ORF">ACFFRH_34030</name>
</gene>
<sequence>MSLKLRRIMSAIAAGGLVVLAMASPVAAFAPPYINEPTGPYALPVDADVPKRGCTTTLSDPKDASGSTPAIQVIYAWHDGGGNNYETHVEQIAKLVDRMDLELDESTNYDQHLKLSCRTGYDTSTYSGYARALVIPEKIEAGVIGGETTVDKITDDLGAAGYDNANRKYVVFEDFNGTATAWCTTTCAATADEWSSATLLHELIHLGADGFYVDHPKVTETIDHLSYPDVMSSQTYDWQLDHDFNNYYDPSETTATFYTGNEASDTRKVNVAAWPYFTTPTCCDIGYSNDLLTAQERTVEADAPYATPTGFSVSGGGWIQVTPPGPTSQISAKHYDGRRSLTMNVQSYADGVVSVTRKPAVTAGQTYKFFAKMTTATSGNVKLRLSWYDSSNALISTSDGPTTALTSTWTEYRHRATAPTGATGVQISVVSPAGQTFVYQLDALQLNHCNNGKTTDGCRLDTWQ</sequence>
<dbReference type="SUPFAM" id="SSF49785">
    <property type="entry name" value="Galactose-binding domain-like"/>
    <property type="match status" value="1"/>
</dbReference>
<feature type="signal peptide" evidence="1">
    <location>
        <begin position="1"/>
        <end position="30"/>
    </location>
</feature>
<feature type="chain" id="PRO_5045690635" description="CBM-cenC domain-containing protein" evidence="1">
    <location>
        <begin position="31"/>
        <end position="464"/>
    </location>
</feature>
<evidence type="ECO:0000256" key="1">
    <source>
        <dbReference type="SAM" id="SignalP"/>
    </source>
</evidence>
<protein>
    <recommendedName>
        <fullName evidence="4">CBM-cenC domain-containing protein</fullName>
    </recommendedName>
</protein>